<gene>
    <name evidence="3" type="ORF">ABH943_003873</name>
</gene>
<name>A0ABW8MM55_9BURK</name>
<keyword evidence="1" id="KW-0732">Signal</keyword>
<dbReference type="SUPFAM" id="SSF101874">
    <property type="entry name" value="YceI-like"/>
    <property type="match status" value="1"/>
</dbReference>
<sequence length="194" mass="21157">MKKQLLTAAITALAAGMPLGAMAAETGYQLDPTHTYPSFEADHFGGVSIWRGKFNKSSGMVTIDREARTGTLEAVIDMTSVDSGNAALDRELKGPKFFDASQFPTAVYKGTSMKFNGDMPVEVIGELTMHGVTKPLNLTIESFKCFQNPLLKREVCGTESTVTFDRSDFGVDTGKTYGFRMQTVLHIQAEGIRQ</sequence>
<keyword evidence="4" id="KW-1185">Reference proteome</keyword>
<evidence type="ECO:0000256" key="1">
    <source>
        <dbReference type="SAM" id="SignalP"/>
    </source>
</evidence>
<dbReference type="PANTHER" id="PTHR34406">
    <property type="entry name" value="PROTEIN YCEI"/>
    <property type="match status" value="1"/>
</dbReference>
<dbReference type="PANTHER" id="PTHR34406:SF2">
    <property type="entry name" value="PERIPLASMIC PROTEIN"/>
    <property type="match status" value="1"/>
</dbReference>
<accession>A0ABW8MM55</accession>
<feature type="chain" id="PRO_5047424735" evidence="1">
    <location>
        <begin position="24"/>
        <end position="194"/>
    </location>
</feature>
<dbReference type="Pfam" id="PF04264">
    <property type="entry name" value="YceI"/>
    <property type="match status" value="1"/>
</dbReference>
<feature type="signal peptide" evidence="1">
    <location>
        <begin position="1"/>
        <end position="23"/>
    </location>
</feature>
<dbReference type="RefSeq" id="WP_404608708.1">
    <property type="nucleotide sequence ID" value="NZ_JBIYDN010000011.1"/>
</dbReference>
<protein>
    <submittedName>
        <fullName evidence="3">Polyisoprenoid-binding protein YceI</fullName>
    </submittedName>
</protein>
<dbReference type="EMBL" id="JBIYDN010000011">
    <property type="protein sequence ID" value="MFK4443851.1"/>
    <property type="molecule type" value="Genomic_DNA"/>
</dbReference>
<comment type="caution">
    <text evidence="3">The sequence shown here is derived from an EMBL/GenBank/DDBJ whole genome shotgun (WGS) entry which is preliminary data.</text>
</comment>
<dbReference type="SMART" id="SM00867">
    <property type="entry name" value="YceI"/>
    <property type="match status" value="1"/>
</dbReference>
<dbReference type="Proteomes" id="UP001620514">
    <property type="component" value="Unassembled WGS sequence"/>
</dbReference>
<evidence type="ECO:0000313" key="3">
    <source>
        <dbReference type="EMBL" id="MFK4443851.1"/>
    </source>
</evidence>
<dbReference type="Gene3D" id="2.40.128.110">
    <property type="entry name" value="Lipid/polyisoprenoid-binding, YceI-like"/>
    <property type="match status" value="1"/>
</dbReference>
<dbReference type="InterPro" id="IPR036761">
    <property type="entry name" value="TTHA0802/YceI-like_sf"/>
</dbReference>
<proteinExistence type="predicted"/>
<evidence type="ECO:0000313" key="4">
    <source>
        <dbReference type="Proteomes" id="UP001620514"/>
    </source>
</evidence>
<feature type="domain" description="Lipid/polyisoprenoid-binding YceI-like" evidence="2">
    <location>
        <begin position="27"/>
        <end position="192"/>
    </location>
</feature>
<reference evidence="3 4" key="1">
    <citation type="submission" date="2024-11" db="EMBL/GenBank/DDBJ databases">
        <title>Using genomics to understand microbial adaptation to soil warming.</title>
        <authorList>
            <person name="Deangelis K.M. PhD."/>
        </authorList>
    </citation>
    <scope>NUCLEOTIDE SEQUENCE [LARGE SCALE GENOMIC DNA]</scope>
    <source>
        <strain evidence="3 4">GAS97</strain>
    </source>
</reference>
<evidence type="ECO:0000259" key="2">
    <source>
        <dbReference type="SMART" id="SM00867"/>
    </source>
</evidence>
<dbReference type="InterPro" id="IPR007372">
    <property type="entry name" value="Lipid/polyisoprenoid-bd_YceI"/>
</dbReference>
<organism evidence="3 4">
    <name type="scientific">Caballeronia udeis</name>
    <dbReference type="NCBI Taxonomy" id="1232866"/>
    <lineage>
        <taxon>Bacteria</taxon>
        <taxon>Pseudomonadati</taxon>
        <taxon>Pseudomonadota</taxon>
        <taxon>Betaproteobacteria</taxon>
        <taxon>Burkholderiales</taxon>
        <taxon>Burkholderiaceae</taxon>
        <taxon>Caballeronia</taxon>
    </lineage>
</organism>